<dbReference type="PROSITE" id="PS00108">
    <property type="entry name" value="PROTEIN_KINASE_ST"/>
    <property type="match status" value="1"/>
</dbReference>
<feature type="compositionally biased region" description="Pro residues" evidence="6">
    <location>
        <begin position="318"/>
        <end position="334"/>
    </location>
</feature>
<dbReference type="PANTHER" id="PTHR43289">
    <property type="entry name" value="MITOGEN-ACTIVATED PROTEIN KINASE KINASE KINASE 20-RELATED"/>
    <property type="match status" value="1"/>
</dbReference>
<name>A0ABP5USX1_9ACTN</name>
<feature type="compositionally biased region" description="Acidic residues" evidence="6">
    <location>
        <begin position="500"/>
        <end position="518"/>
    </location>
</feature>
<feature type="region of interest" description="Disordered" evidence="6">
    <location>
        <begin position="498"/>
        <end position="518"/>
    </location>
</feature>
<evidence type="ECO:0000256" key="2">
    <source>
        <dbReference type="ARBA" id="ARBA00022741"/>
    </source>
</evidence>
<dbReference type="Gene3D" id="1.10.510.10">
    <property type="entry name" value="Transferase(Phosphotransferase) domain 1"/>
    <property type="match status" value="1"/>
</dbReference>
<keyword evidence="1" id="KW-0808">Transferase</keyword>
<dbReference type="CDD" id="cd14014">
    <property type="entry name" value="STKc_PknB_like"/>
    <property type="match status" value="1"/>
</dbReference>
<accession>A0ABP5USX1</accession>
<evidence type="ECO:0000256" key="6">
    <source>
        <dbReference type="SAM" id="MobiDB-lite"/>
    </source>
</evidence>
<dbReference type="PANTHER" id="PTHR43289:SF34">
    <property type="entry name" value="SERINE_THREONINE-PROTEIN KINASE YBDM-RELATED"/>
    <property type="match status" value="1"/>
</dbReference>
<feature type="compositionally biased region" description="Low complexity" evidence="6">
    <location>
        <begin position="443"/>
        <end position="453"/>
    </location>
</feature>
<proteinExistence type="predicted"/>
<evidence type="ECO:0000256" key="4">
    <source>
        <dbReference type="ARBA" id="ARBA00022840"/>
    </source>
</evidence>
<gene>
    <name evidence="9" type="ORF">GCM10010420_07770</name>
</gene>
<feature type="compositionally biased region" description="Low complexity" evidence="6">
    <location>
        <begin position="339"/>
        <end position="350"/>
    </location>
</feature>
<feature type="region of interest" description="Disordered" evidence="6">
    <location>
        <begin position="1"/>
        <end position="28"/>
    </location>
</feature>
<evidence type="ECO:0000256" key="7">
    <source>
        <dbReference type="SAM" id="Phobius"/>
    </source>
</evidence>
<dbReference type="InterPro" id="IPR000719">
    <property type="entry name" value="Prot_kinase_dom"/>
</dbReference>
<feature type="domain" description="Protein kinase" evidence="8">
    <location>
        <begin position="34"/>
        <end position="300"/>
    </location>
</feature>
<keyword evidence="2 5" id="KW-0547">Nucleotide-binding</keyword>
<comment type="caution">
    <text evidence="9">The sequence shown here is derived from an EMBL/GenBank/DDBJ whole genome shotgun (WGS) entry which is preliminary data.</text>
</comment>
<keyword evidence="3" id="KW-0418">Kinase</keyword>
<organism evidence="9 10">
    <name type="scientific">Streptomyces glaucosporus</name>
    <dbReference type="NCBI Taxonomy" id="284044"/>
    <lineage>
        <taxon>Bacteria</taxon>
        <taxon>Bacillati</taxon>
        <taxon>Actinomycetota</taxon>
        <taxon>Actinomycetes</taxon>
        <taxon>Kitasatosporales</taxon>
        <taxon>Streptomycetaceae</taxon>
        <taxon>Streptomyces</taxon>
    </lineage>
</organism>
<keyword evidence="7" id="KW-0812">Transmembrane</keyword>
<evidence type="ECO:0000313" key="9">
    <source>
        <dbReference type="EMBL" id="GAA2387205.1"/>
    </source>
</evidence>
<sequence length="619" mass="64188">MGPMGPMGEDAMAGPEQAALRPLGPDDPREIAGYRLTARIGEGGMGSVYLSSTRGNQPVALKVIRREYARDQEFRRRFEREVQAARRVRGYHIVPVLDHDTTGEQPWLATAYVPGVPLDEALTLYGPLPLPAVLQLAGCTARALQAVHTAGVVHRDLKPSNILLGTDGPWIIDFGIARAADTTQLTRSGGFVGTPQFMSPEHASGETVTPASDVFSLGLVAAVAATGRHPYGDGPALTVAARIANTAQRPPDLSGHPDGLRSLLERCLAAAPEDRPAPGELAELCEAASGRAARDFDGWLPAPLTEAIGGRARAVQVPAPPPEPSRQPASPPVQSPYAYTPTQTPGGAYGGPAAYTPTAYTPTAYASAPSGPYGAPTATAQASPTAPAGPTAPPYAPGPPYGVNGLPPRRDRSGLWAAGAALAVVAALAGLWTVVADGNGDADGRAAPGPSASRTADAARGSGGKTSGSPDGEAGKPRFEPVFEKRRITTVTPFSSLDATDVDMDEGTVDPEGDLEPSETELDIREGHVSFLKAVGKSRGRTPEECEAAAVTDPIPKWVEGGDINSGKVLDEGDLVCTRTSEGNLAMLEIVELKPVGPDFDPELTVPAVVGDLTVWKTG</sequence>
<feature type="compositionally biased region" description="Low complexity" evidence="6">
    <location>
        <begin position="370"/>
        <end position="389"/>
    </location>
</feature>
<dbReference type="Gene3D" id="3.30.200.20">
    <property type="entry name" value="Phosphorylase Kinase, domain 1"/>
    <property type="match status" value="1"/>
</dbReference>
<protein>
    <recommendedName>
        <fullName evidence="8">Protein kinase domain-containing protein</fullName>
    </recommendedName>
</protein>
<feature type="binding site" evidence="5">
    <location>
        <position position="62"/>
    </location>
    <ligand>
        <name>ATP</name>
        <dbReference type="ChEBI" id="CHEBI:30616"/>
    </ligand>
</feature>
<dbReference type="PROSITE" id="PS50011">
    <property type="entry name" value="PROTEIN_KINASE_DOM"/>
    <property type="match status" value="1"/>
</dbReference>
<dbReference type="SUPFAM" id="SSF56112">
    <property type="entry name" value="Protein kinase-like (PK-like)"/>
    <property type="match status" value="1"/>
</dbReference>
<evidence type="ECO:0000256" key="1">
    <source>
        <dbReference type="ARBA" id="ARBA00022679"/>
    </source>
</evidence>
<keyword evidence="7" id="KW-0472">Membrane</keyword>
<feature type="region of interest" description="Disordered" evidence="6">
    <location>
        <begin position="370"/>
        <end position="406"/>
    </location>
</feature>
<dbReference type="Pfam" id="PF00069">
    <property type="entry name" value="Pkinase"/>
    <property type="match status" value="1"/>
</dbReference>
<dbReference type="InterPro" id="IPR008271">
    <property type="entry name" value="Ser/Thr_kinase_AS"/>
</dbReference>
<evidence type="ECO:0000259" key="8">
    <source>
        <dbReference type="PROSITE" id="PS50011"/>
    </source>
</evidence>
<keyword evidence="7" id="KW-1133">Transmembrane helix</keyword>
<dbReference type="EMBL" id="BAAATJ010000002">
    <property type="protein sequence ID" value="GAA2387205.1"/>
    <property type="molecule type" value="Genomic_DNA"/>
</dbReference>
<feature type="region of interest" description="Disordered" evidence="6">
    <location>
        <begin position="315"/>
        <end position="350"/>
    </location>
</feature>
<dbReference type="InterPro" id="IPR011009">
    <property type="entry name" value="Kinase-like_dom_sf"/>
</dbReference>
<dbReference type="PROSITE" id="PS00107">
    <property type="entry name" value="PROTEIN_KINASE_ATP"/>
    <property type="match status" value="1"/>
</dbReference>
<evidence type="ECO:0000256" key="3">
    <source>
        <dbReference type="ARBA" id="ARBA00022777"/>
    </source>
</evidence>
<dbReference type="SMART" id="SM00220">
    <property type="entry name" value="S_TKc"/>
    <property type="match status" value="1"/>
</dbReference>
<evidence type="ECO:0000256" key="5">
    <source>
        <dbReference type="PROSITE-ProRule" id="PRU10141"/>
    </source>
</evidence>
<dbReference type="Proteomes" id="UP001500058">
    <property type="component" value="Unassembled WGS sequence"/>
</dbReference>
<reference evidence="10" key="1">
    <citation type="journal article" date="2019" name="Int. J. Syst. Evol. Microbiol.">
        <title>The Global Catalogue of Microorganisms (GCM) 10K type strain sequencing project: providing services to taxonomists for standard genome sequencing and annotation.</title>
        <authorList>
            <consortium name="The Broad Institute Genomics Platform"/>
            <consortium name="The Broad Institute Genome Sequencing Center for Infectious Disease"/>
            <person name="Wu L."/>
            <person name="Ma J."/>
        </authorList>
    </citation>
    <scope>NUCLEOTIDE SEQUENCE [LARGE SCALE GENOMIC DNA]</scope>
    <source>
        <strain evidence="10">JCM 6921</strain>
    </source>
</reference>
<feature type="region of interest" description="Disordered" evidence="6">
    <location>
        <begin position="443"/>
        <end position="481"/>
    </location>
</feature>
<keyword evidence="4 5" id="KW-0067">ATP-binding</keyword>
<feature type="compositionally biased region" description="Pro residues" evidence="6">
    <location>
        <begin position="390"/>
        <end position="400"/>
    </location>
</feature>
<feature type="transmembrane region" description="Helical" evidence="7">
    <location>
        <begin position="414"/>
        <end position="435"/>
    </location>
</feature>
<evidence type="ECO:0000313" key="10">
    <source>
        <dbReference type="Proteomes" id="UP001500058"/>
    </source>
</evidence>
<dbReference type="InterPro" id="IPR017441">
    <property type="entry name" value="Protein_kinase_ATP_BS"/>
</dbReference>
<keyword evidence="10" id="KW-1185">Reference proteome</keyword>